<keyword evidence="4" id="KW-1185">Reference proteome</keyword>
<dbReference type="RefSeq" id="WP_207044517.1">
    <property type="nucleotide sequence ID" value="NZ_JAFLNC010000002.1"/>
</dbReference>
<keyword evidence="1" id="KW-0472">Membrane</keyword>
<sequence length="160" mass="16929">MRACAHRVRMVASDCRASLPVELAVILPLVFALVFGVVDVSRVLLARSLLDHLAVALSDEIKFNSAAGTEGVLTSGEAEAMLVTLAPDLVGSLVDVSRLSVTVSRYESLADFVGASPSDEGTLTAYRLHYGVTLITPFVNYLYNSADVTESALVVVKNGS</sequence>
<keyword evidence="1" id="KW-1133">Transmembrane helix</keyword>
<protein>
    <submittedName>
        <fullName evidence="3">Pilus assembly protein</fullName>
    </submittedName>
</protein>
<dbReference type="Proteomes" id="UP000664761">
    <property type="component" value="Unassembled WGS sequence"/>
</dbReference>
<gene>
    <name evidence="3" type="ORF">J0X12_09065</name>
</gene>
<evidence type="ECO:0000313" key="4">
    <source>
        <dbReference type="Proteomes" id="UP000664761"/>
    </source>
</evidence>
<feature type="domain" description="TadE-like" evidence="2">
    <location>
        <begin position="21"/>
        <end position="54"/>
    </location>
</feature>
<name>A0ABS3F5L7_9PROT</name>
<evidence type="ECO:0000313" key="3">
    <source>
        <dbReference type="EMBL" id="MBO0333763.1"/>
    </source>
</evidence>
<dbReference type="EMBL" id="JAFLNC010000002">
    <property type="protein sequence ID" value="MBO0333763.1"/>
    <property type="molecule type" value="Genomic_DNA"/>
</dbReference>
<dbReference type="Pfam" id="PF07811">
    <property type="entry name" value="TadE"/>
    <property type="match status" value="1"/>
</dbReference>
<evidence type="ECO:0000256" key="1">
    <source>
        <dbReference type="SAM" id="Phobius"/>
    </source>
</evidence>
<comment type="caution">
    <text evidence="3">The sequence shown here is derived from an EMBL/GenBank/DDBJ whole genome shotgun (WGS) entry which is preliminary data.</text>
</comment>
<organism evidence="3 4">
    <name type="scientific">Sneathiella sedimenti</name>
    <dbReference type="NCBI Taxonomy" id="2816034"/>
    <lineage>
        <taxon>Bacteria</taxon>
        <taxon>Pseudomonadati</taxon>
        <taxon>Pseudomonadota</taxon>
        <taxon>Alphaproteobacteria</taxon>
        <taxon>Sneathiellales</taxon>
        <taxon>Sneathiellaceae</taxon>
        <taxon>Sneathiella</taxon>
    </lineage>
</organism>
<proteinExistence type="predicted"/>
<feature type="transmembrane region" description="Helical" evidence="1">
    <location>
        <begin position="21"/>
        <end position="38"/>
    </location>
</feature>
<dbReference type="InterPro" id="IPR012495">
    <property type="entry name" value="TadE-like_dom"/>
</dbReference>
<accession>A0ABS3F5L7</accession>
<evidence type="ECO:0000259" key="2">
    <source>
        <dbReference type="Pfam" id="PF07811"/>
    </source>
</evidence>
<reference evidence="3 4" key="1">
    <citation type="submission" date="2021-03" db="EMBL/GenBank/DDBJ databases">
        <title>Sneathiella sp. CAU 1612 isolated from Kang Won-do.</title>
        <authorList>
            <person name="Kim W."/>
        </authorList>
    </citation>
    <scope>NUCLEOTIDE SEQUENCE [LARGE SCALE GENOMIC DNA]</scope>
    <source>
        <strain evidence="3 4">CAU 1612</strain>
    </source>
</reference>
<keyword evidence="1" id="KW-0812">Transmembrane</keyword>